<keyword evidence="4" id="KW-1185">Reference proteome</keyword>
<dbReference type="InParanoid" id="A0A6J2IWE9"/>
<evidence type="ECO:0000256" key="1">
    <source>
        <dbReference type="ARBA" id="ARBA00008942"/>
    </source>
</evidence>
<evidence type="ECO:0000256" key="2">
    <source>
        <dbReference type="ARBA" id="ARBA00019581"/>
    </source>
</evidence>
<feature type="compositionally biased region" description="Low complexity" evidence="3">
    <location>
        <begin position="63"/>
        <end position="75"/>
    </location>
</feature>
<dbReference type="InterPro" id="IPR017245">
    <property type="entry name" value="BLOC-1_complex_su-3"/>
</dbReference>
<sequence>MPNEGTSGLPPRGTHDVKATWSSHHVTCGVRGQEAMAAPRPLTVVPGEASESDSEQELLVGAAAGAPGAGLKVPGEASETEEEEEEEEEHRPKISPVLAEEPATVWGGGRGSPSLLQQRLREGTGRLQGAVGSALRQSYGSAARSLGGLEGALGRAQVTAAAAAHCLRLARRDLRAVADTIDIVTACRLLPDIRVQL</sequence>
<accession>A0A6J2IWE9</accession>
<dbReference type="Proteomes" id="UP000504627">
    <property type="component" value="Unplaced"/>
</dbReference>
<reference evidence="5" key="1">
    <citation type="submission" date="2025-08" db="UniProtKB">
        <authorList>
            <consortium name="RefSeq"/>
        </authorList>
    </citation>
    <scope>IDENTIFICATION</scope>
    <source>
        <tissue evidence="5">Muscle</tissue>
    </source>
</reference>
<dbReference type="Pfam" id="PF15753">
    <property type="entry name" value="BLOC1S3"/>
    <property type="match status" value="1"/>
</dbReference>
<protein>
    <recommendedName>
        <fullName evidence="2">Biogenesis of lysosome-related organelles complex 1 subunit 3</fullName>
    </recommendedName>
</protein>
<feature type="region of interest" description="Disordered" evidence="3">
    <location>
        <begin position="1"/>
        <end position="40"/>
    </location>
</feature>
<dbReference type="AlphaFoldDB" id="A0A6J2IWE9"/>
<evidence type="ECO:0000313" key="4">
    <source>
        <dbReference type="Proteomes" id="UP000504627"/>
    </source>
</evidence>
<name>A0A6J2IWE9_9PASS</name>
<evidence type="ECO:0000313" key="5">
    <source>
        <dbReference type="RefSeq" id="XP_027604420.1"/>
    </source>
</evidence>
<feature type="region of interest" description="Disordered" evidence="3">
    <location>
        <begin position="63"/>
        <end position="115"/>
    </location>
</feature>
<dbReference type="RefSeq" id="XP_027604420.1">
    <property type="nucleotide sequence ID" value="XM_027748619.2"/>
</dbReference>
<dbReference type="PANTHER" id="PTHR31974">
    <property type="entry name" value="BIOGENESIS OF LYSOSOME-RELATED ORGANELLES COMPLEX 1 SUBUNIT 3"/>
    <property type="match status" value="1"/>
</dbReference>
<proteinExistence type="inferred from homology"/>
<feature type="compositionally biased region" description="Acidic residues" evidence="3">
    <location>
        <begin position="78"/>
        <end position="88"/>
    </location>
</feature>
<organism evidence="4 5">
    <name type="scientific">Pipra filicauda</name>
    <name type="common">Wire-tailed manakin</name>
    <dbReference type="NCBI Taxonomy" id="649802"/>
    <lineage>
        <taxon>Eukaryota</taxon>
        <taxon>Metazoa</taxon>
        <taxon>Chordata</taxon>
        <taxon>Craniata</taxon>
        <taxon>Vertebrata</taxon>
        <taxon>Euteleostomi</taxon>
        <taxon>Archelosauria</taxon>
        <taxon>Archosauria</taxon>
        <taxon>Dinosauria</taxon>
        <taxon>Saurischia</taxon>
        <taxon>Theropoda</taxon>
        <taxon>Coelurosauria</taxon>
        <taxon>Aves</taxon>
        <taxon>Neognathae</taxon>
        <taxon>Neoaves</taxon>
        <taxon>Telluraves</taxon>
        <taxon>Australaves</taxon>
        <taxon>Passeriformes</taxon>
        <taxon>Pipridae</taxon>
        <taxon>Pipra</taxon>
    </lineage>
</organism>
<dbReference type="GeneID" id="114002574"/>
<dbReference type="GO" id="GO:0031083">
    <property type="term" value="C:BLOC-1 complex"/>
    <property type="evidence" value="ECO:0007669"/>
    <property type="project" value="TreeGrafter"/>
</dbReference>
<dbReference type="CTD" id="388552"/>
<evidence type="ECO:0000256" key="3">
    <source>
        <dbReference type="SAM" id="MobiDB-lite"/>
    </source>
</evidence>
<comment type="similarity">
    <text evidence="1">Belongs to the BLOC1S3 family.</text>
</comment>
<gene>
    <name evidence="5" type="primary">BLOC1S3</name>
</gene>
<dbReference type="PANTHER" id="PTHR31974:SF2">
    <property type="entry name" value="BIOGENESIS OF LYSOSOME-RELATED ORGANELLES COMPLEX 1 SUBUNIT 3"/>
    <property type="match status" value="1"/>
</dbReference>